<comment type="similarity">
    <text evidence="4 14">Belongs to the cytochrome P450 family.</text>
</comment>
<evidence type="ECO:0000256" key="2">
    <source>
        <dbReference type="ARBA" id="ARBA00004370"/>
    </source>
</evidence>
<keyword evidence="10 13" id="KW-0408">Iron</keyword>
<keyword evidence="12" id="KW-0472">Membrane</keyword>
<dbReference type="GO" id="GO:0005506">
    <property type="term" value="F:iron ion binding"/>
    <property type="evidence" value="ECO:0007669"/>
    <property type="project" value="InterPro"/>
</dbReference>
<evidence type="ECO:0000256" key="1">
    <source>
        <dbReference type="ARBA" id="ARBA00001971"/>
    </source>
</evidence>
<feature type="binding site" description="axial binding residue" evidence="13">
    <location>
        <position position="491"/>
    </location>
    <ligand>
        <name>heme</name>
        <dbReference type="ChEBI" id="CHEBI:30413"/>
    </ligand>
    <ligandPart>
        <name>Fe</name>
        <dbReference type="ChEBI" id="CHEBI:18248"/>
    </ligandPart>
</feature>
<dbReference type="InterPro" id="IPR036396">
    <property type="entry name" value="Cyt_P450_sf"/>
</dbReference>
<comment type="pathway">
    <text evidence="3">Secondary metabolite biosynthesis; terpenoid biosynthesis.</text>
</comment>
<dbReference type="GO" id="GO:0016705">
    <property type="term" value="F:oxidoreductase activity, acting on paired donors, with incorporation or reduction of molecular oxygen"/>
    <property type="evidence" value="ECO:0007669"/>
    <property type="project" value="InterPro"/>
</dbReference>
<comment type="caution">
    <text evidence="16">The sequence shown here is derived from an EMBL/GenBank/DDBJ whole genome shotgun (WGS) entry which is preliminary data.</text>
</comment>
<dbReference type="PANTHER" id="PTHR24305">
    <property type="entry name" value="CYTOCHROME P450"/>
    <property type="match status" value="1"/>
</dbReference>
<dbReference type="InterPro" id="IPR002401">
    <property type="entry name" value="Cyt_P450_E_grp-I"/>
</dbReference>
<evidence type="ECO:0000256" key="10">
    <source>
        <dbReference type="ARBA" id="ARBA00023004"/>
    </source>
</evidence>
<gene>
    <name evidence="16" type="ORF">B0H17DRAFT_1051566</name>
</gene>
<dbReference type="PROSITE" id="PS00086">
    <property type="entry name" value="CYTOCHROME_P450"/>
    <property type="match status" value="1"/>
</dbReference>
<dbReference type="PANTHER" id="PTHR24305:SF166">
    <property type="entry name" value="CYTOCHROME P450 12A4, MITOCHONDRIAL-RELATED"/>
    <property type="match status" value="1"/>
</dbReference>
<sequence>MITLFALLCFAWLVVRSAKTYLTASRSFGASPQAGIVLRPLSPLSSVLGRWFPLQHQTGSYFAKFSSYVKYGSTCIGTVTLWGMIPTLWLSDAQTIKTVAAESRVFRKDVEQYETLNIYGPNLLGTEGADWKRHRRVANPAFDEATNAFVWMETVRVVNEWFAELDSKAGSDSTITIDVLEDLVQVTLFVLLSAGFGRRVSWHEDSSTEPPSGHKLAFRAAVTTTISHLLTRALTPNWIYALSARVRLPLIGPILAETRESFDALRLHMLDLISLSRAWMVGGKVSNMDAGLLRSLVEANMTEANDVHHKRLTDEELLSDIFVGHLFQTSAHSLSFAMALLALYPAVQQKIYEETLRIWPDDCPSTASSSSHKEFMPQLIFFTAYTLAVFQETIRLFPPLTRLSKIAQADTTLTAHRSIPSSSGEIQGITPFSVPVRRGSIVAIDIMALHMNPMYWGQDAEEFKPERFIDTETYRWPRDAFFGFSAGPRSCIGQRFALTENVCALASLVRSYEISVPNYLAGKPFLEQKRLLLRWKPLITTTPINCVVRLQRRMPVA</sequence>
<evidence type="ECO:0000256" key="3">
    <source>
        <dbReference type="ARBA" id="ARBA00004721"/>
    </source>
</evidence>
<dbReference type="GO" id="GO:0004497">
    <property type="term" value="F:monooxygenase activity"/>
    <property type="evidence" value="ECO:0007669"/>
    <property type="project" value="UniProtKB-KW"/>
</dbReference>
<evidence type="ECO:0000256" key="6">
    <source>
        <dbReference type="ARBA" id="ARBA00022692"/>
    </source>
</evidence>
<dbReference type="SUPFAM" id="SSF48264">
    <property type="entry name" value="Cytochrome P450"/>
    <property type="match status" value="1"/>
</dbReference>
<keyword evidence="11 14" id="KW-0503">Monooxygenase</keyword>
<dbReference type="InterPro" id="IPR050121">
    <property type="entry name" value="Cytochrome_P450_monoxygenase"/>
</dbReference>
<comment type="cofactor">
    <cofactor evidence="1 13">
        <name>heme</name>
        <dbReference type="ChEBI" id="CHEBI:30413"/>
    </cofactor>
</comment>
<dbReference type="Proteomes" id="UP001221757">
    <property type="component" value="Unassembled WGS sequence"/>
</dbReference>
<comment type="subcellular location">
    <subcellularLocation>
        <location evidence="2">Membrane</location>
    </subcellularLocation>
</comment>
<keyword evidence="8" id="KW-1133">Transmembrane helix</keyword>
<evidence type="ECO:0000256" key="4">
    <source>
        <dbReference type="ARBA" id="ARBA00010617"/>
    </source>
</evidence>
<dbReference type="GO" id="GO:0020037">
    <property type="term" value="F:heme binding"/>
    <property type="evidence" value="ECO:0007669"/>
    <property type="project" value="InterPro"/>
</dbReference>
<evidence type="ECO:0000256" key="7">
    <source>
        <dbReference type="ARBA" id="ARBA00022723"/>
    </source>
</evidence>
<organism evidence="16 17">
    <name type="scientific">Mycena rosella</name>
    <name type="common">Pink bonnet</name>
    <name type="synonym">Agaricus rosellus</name>
    <dbReference type="NCBI Taxonomy" id="1033263"/>
    <lineage>
        <taxon>Eukaryota</taxon>
        <taxon>Fungi</taxon>
        <taxon>Dikarya</taxon>
        <taxon>Basidiomycota</taxon>
        <taxon>Agaricomycotina</taxon>
        <taxon>Agaricomycetes</taxon>
        <taxon>Agaricomycetidae</taxon>
        <taxon>Agaricales</taxon>
        <taxon>Marasmiineae</taxon>
        <taxon>Mycenaceae</taxon>
        <taxon>Mycena</taxon>
    </lineage>
</organism>
<dbReference type="GO" id="GO:0016020">
    <property type="term" value="C:membrane"/>
    <property type="evidence" value="ECO:0007669"/>
    <property type="project" value="UniProtKB-SubCell"/>
</dbReference>
<dbReference type="PRINTS" id="PR00463">
    <property type="entry name" value="EP450I"/>
</dbReference>
<evidence type="ECO:0000256" key="9">
    <source>
        <dbReference type="ARBA" id="ARBA00023002"/>
    </source>
</evidence>
<keyword evidence="17" id="KW-1185">Reference proteome</keyword>
<keyword evidence="15" id="KW-0732">Signal</keyword>
<reference evidence="16" key="1">
    <citation type="submission" date="2023-03" db="EMBL/GenBank/DDBJ databases">
        <title>Massive genome expansion in bonnet fungi (Mycena s.s.) driven by repeated elements and novel gene families across ecological guilds.</title>
        <authorList>
            <consortium name="Lawrence Berkeley National Laboratory"/>
            <person name="Harder C.B."/>
            <person name="Miyauchi S."/>
            <person name="Viragh M."/>
            <person name="Kuo A."/>
            <person name="Thoen E."/>
            <person name="Andreopoulos B."/>
            <person name="Lu D."/>
            <person name="Skrede I."/>
            <person name="Drula E."/>
            <person name="Henrissat B."/>
            <person name="Morin E."/>
            <person name="Kohler A."/>
            <person name="Barry K."/>
            <person name="LaButti K."/>
            <person name="Morin E."/>
            <person name="Salamov A."/>
            <person name="Lipzen A."/>
            <person name="Mereny Z."/>
            <person name="Hegedus B."/>
            <person name="Baldrian P."/>
            <person name="Stursova M."/>
            <person name="Weitz H."/>
            <person name="Taylor A."/>
            <person name="Grigoriev I.V."/>
            <person name="Nagy L.G."/>
            <person name="Martin F."/>
            <person name="Kauserud H."/>
        </authorList>
    </citation>
    <scope>NUCLEOTIDE SEQUENCE</scope>
    <source>
        <strain evidence="16">CBHHK067</strain>
    </source>
</reference>
<keyword evidence="9 14" id="KW-0560">Oxidoreductase</keyword>
<keyword evidence="5 13" id="KW-0349">Heme</keyword>
<dbReference type="EMBL" id="JARKIE010000029">
    <property type="protein sequence ID" value="KAJ7697580.1"/>
    <property type="molecule type" value="Genomic_DNA"/>
</dbReference>
<accession>A0AAD7GJ79</accession>
<evidence type="ECO:0000256" key="5">
    <source>
        <dbReference type="ARBA" id="ARBA00022617"/>
    </source>
</evidence>
<dbReference type="Gene3D" id="1.10.630.10">
    <property type="entry name" value="Cytochrome P450"/>
    <property type="match status" value="1"/>
</dbReference>
<evidence type="ECO:0000313" key="16">
    <source>
        <dbReference type="EMBL" id="KAJ7697580.1"/>
    </source>
</evidence>
<dbReference type="InterPro" id="IPR001128">
    <property type="entry name" value="Cyt_P450"/>
</dbReference>
<evidence type="ECO:0000256" key="15">
    <source>
        <dbReference type="SAM" id="SignalP"/>
    </source>
</evidence>
<feature type="signal peptide" evidence="15">
    <location>
        <begin position="1"/>
        <end position="17"/>
    </location>
</feature>
<dbReference type="Pfam" id="PF00067">
    <property type="entry name" value="p450"/>
    <property type="match status" value="1"/>
</dbReference>
<evidence type="ECO:0000256" key="8">
    <source>
        <dbReference type="ARBA" id="ARBA00022989"/>
    </source>
</evidence>
<proteinExistence type="inferred from homology"/>
<evidence type="ECO:0000256" key="11">
    <source>
        <dbReference type="ARBA" id="ARBA00023033"/>
    </source>
</evidence>
<name>A0AAD7GJ79_MYCRO</name>
<evidence type="ECO:0000256" key="13">
    <source>
        <dbReference type="PIRSR" id="PIRSR602401-1"/>
    </source>
</evidence>
<keyword evidence="7 13" id="KW-0479">Metal-binding</keyword>
<evidence type="ECO:0000256" key="12">
    <source>
        <dbReference type="ARBA" id="ARBA00023136"/>
    </source>
</evidence>
<evidence type="ECO:0000313" key="17">
    <source>
        <dbReference type="Proteomes" id="UP001221757"/>
    </source>
</evidence>
<dbReference type="PRINTS" id="PR00385">
    <property type="entry name" value="P450"/>
</dbReference>
<dbReference type="InterPro" id="IPR017972">
    <property type="entry name" value="Cyt_P450_CS"/>
</dbReference>
<dbReference type="AlphaFoldDB" id="A0AAD7GJ79"/>
<feature type="chain" id="PRO_5041904988" evidence="15">
    <location>
        <begin position="18"/>
        <end position="557"/>
    </location>
</feature>
<evidence type="ECO:0000256" key="14">
    <source>
        <dbReference type="RuleBase" id="RU000461"/>
    </source>
</evidence>
<keyword evidence="6" id="KW-0812">Transmembrane</keyword>
<protein>
    <submittedName>
        <fullName evidence="16">Cytochrome P450</fullName>
    </submittedName>
</protein>